<accession>A0A365U5C5</accession>
<dbReference type="InterPro" id="IPR027417">
    <property type="entry name" value="P-loop_NTPase"/>
</dbReference>
<evidence type="ECO:0000313" key="4">
    <source>
        <dbReference type="Proteomes" id="UP000253370"/>
    </source>
</evidence>
<evidence type="ECO:0000256" key="2">
    <source>
        <dbReference type="SAM" id="MobiDB-lite"/>
    </source>
</evidence>
<proteinExistence type="predicted"/>
<dbReference type="PANTHER" id="PTHR12788:SF10">
    <property type="entry name" value="PROTEIN-TYROSINE SULFOTRANSFERASE"/>
    <property type="match status" value="1"/>
</dbReference>
<dbReference type="Proteomes" id="UP000253370">
    <property type="component" value="Unassembled WGS sequence"/>
</dbReference>
<feature type="region of interest" description="Disordered" evidence="2">
    <location>
        <begin position="353"/>
        <end position="396"/>
    </location>
</feature>
<name>A0A365U5C5_9RHOB</name>
<dbReference type="GO" id="GO:0008476">
    <property type="term" value="F:protein-tyrosine sulfotransferase activity"/>
    <property type="evidence" value="ECO:0007669"/>
    <property type="project" value="InterPro"/>
</dbReference>
<dbReference type="RefSeq" id="WP_113290505.1">
    <property type="nucleotide sequence ID" value="NZ_QNTQ01000018.1"/>
</dbReference>
<evidence type="ECO:0008006" key="5">
    <source>
        <dbReference type="Google" id="ProtNLM"/>
    </source>
</evidence>
<dbReference type="PANTHER" id="PTHR12788">
    <property type="entry name" value="PROTEIN-TYROSINE SULFOTRANSFERASE 2"/>
    <property type="match status" value="1"/>
</dbReference>
<keyword evidence="1" id="KW-0808">Transferase</keyword>
<organism evidence="3 4">
    <name type="scientific">Rhodosalinus halophilus</name>
    <dbReference type="NCBI Taxonomy" id="2259333"/>
    <lineage>
        <taxon>Bacteria</taxon>
        <taxon>Pseudomonadati</taxon>
        <taxon>Pseudomonadota</taxon>
        <taxon>Alphaproteobacteria</taxon>
        <taxon>Rhodobacterales</taxon>
        <taxon>Paracoccaceae</taxon>
        <taxon>Rhodosalinus</taxon>
    </lineage>
</organism>
<keyword evidence="4" id="KW-1185">Reference proteome</keyword>
<dbReference type="Pfam" id="PF13469">
    <property type="entry name" value="Sulfotransfer_3"/>
    <property type="match status" value="1"/>
</dbReference>
<dbReference type="EMBL" id="QNTQ01000018">
    <property type="protein sequence ID" value="RBI83333.1"/>
    <property type="molecule type" value="Genomic_DNA"/>
</dbReference>
<dbReference type="AlphaFoldDB" id="A0A365U5C5"/>
<gene>
    <name evidence="3" type="ORF">DRV85_16095</name>
</gene>
<dbReference type="InterPro" id="IPR026634">
    <property type="entry name" value="TPST-like"/>
</dbReference>
<evidence type="ECO:0000313" key="3">
    <source>
        <dbReference type="EMBL" id="RBI83333.1"/>
    </source>
</evidence>
<feature type="compositionally biased region" description="Low complexity" evidence="2">
    <location>
        <begin position="353"/>
        <end position="365"/>
    </location>
</feature>
<protein>
    <recommendedName>
        <fullName evidence="5">Sulfotransferase family protein</fullName>
    </recommendedName>
</protein>
<reference evidence="3 4" key="1">
    <citation type="submission" date="2018-07" db="EMBL/GenBank/DDBJ databases">
        <title>Rhodosalinus sp. strain E84T genomic sequence and assembly.</title>
        <authorList>
            <person name="Liu Z.-W."/>
            <person name="Lu D.-C."/>
        </authorList>
    </citation>
    <scope>NUCLEOTIDE SEQUENCE [LARGE SCALE GENOMIC DNA]</scope>
    <source>
        <strain evidence="3 4">E84</strain>
    </source>
</reference>
<evidence type="ECO:0000256" key="1">
    <source>
        <dbReference type="ARBA" id="ARBA00022679"/>
    </source>
</evidence>
<comment type="caution">
    <text evidence="3">The sequence shown here is derived from an EMBL/GenBank/DDBJ whole genome shotgun (WGS) entry which is preliminary data.</text>
</comment>
<dbReference type="Gene3D" id="3.40.50.300">
    <property type="entry name" value="P-loop containing nucleotide triphosphate hydrolases"/>
    <property type="match status" value="1"/>
</dbReference>
<sequence length="396" mass="43467">MIDACPPIFVGGTGRSGTTIMGKYLNSHQSVVTPVHENKLIVEDGGLRSLIDNLSAGYEYKSNHNAIRNFIEWANTLRSYGFRNTPVNLAYRAANRAIMKVTGKRIPPAKAARALPFLAFSLVGNGERYGLDHYDRCLSDFLGKVIGATDTHGIVDTEGLLKPVYSPSTTDRAKLLDWARQFLTALNAKALEAAGAARWCDDSPLNARYAAFLHEMYPSAKLVHMVRDPRDVAASYMGKSWASRDLELTLDRLRGHYAELASVEARLPDSFFRTVRLEGFTSDFENRSGELCRFLGIDPEGFDGSVSFEASSFGRWKETFSERERALVEHYLQPACERYGYSSRRPATFGPVAAGSGRASARPSPDCSGAGVVSAATSRRASRQSEQPAAAGHLRP</sequence>
<dbReference type="SUPFAM" id="SSF52540">
    <property type="entry name" value="P-loop containing nucleoside triphosphate hydrolases"/>
    <property type="match status" value="1"/>
</dbReference>